<evidence type="ECO:0000259" key="4">
    <source>
        <dbReference type="Pfam" id="PF13229"/>
    </source>
</evidence>
<dbReference type="SUPFAM" id="SSF51126">
    <property type="entry name" value="Pectin lyase-like"/>
    <property type="match status" value="1"/>
</dbReference>
<dbReference type="KEGG" id="tsy:THSYN_15980"/>
<dbReference type="InterPro" id="IPR039448">
    <property type="entry name" value="Beta_helix"/>
</dbReference>
<reference evidence="5 6" key="1">
    <citation type="submission" date="2017-03" db="EMBL/GenBank/DDBJ databases">
        <title>Complete genome sequence of Candidatus 'Thiodictyon syntrophicum' sp. nov. strain Cad16T, a photolithoautotroph purple sulfur bacterium isolated from an alpine meromictic lake.</title>
        <authorList>
            <person name="Luedin S.M."/>
            <person name="Pothier J.F."/>
            <person name="Danza F."/>
            <person name="Storelli N."/>
            <person name="Wittwer M."/>
            <person name="Tonolla M."/>
        </authorList>
    </citation>
    <scope>NUCLEOTIDE SEQUENCE [LARGE SCALE GENOMIC DNA]</scope>
    <source>
        <strain evidence="5 6">Cad16T</strain>
    </source>
</reference>
<dbReference type="InterPro" id="IPR022441">
    <property type="entry name" value="Para_beta_helix_rpt-2"/>
</dbReference>
<dbReference type="InterPro" id="IPR012334">
    <property type="entry name" value="Pectin_lyas_fold"/>
</dbReference>
<dbReference type="Pfam" id="PF05048">
    <property type="entry name" value="NosD"/>
    <property type="match status" value="1"/>
</dbReference>
<feature type="region of interest" description="Disordered" evidence="1">
    <location>
        <begin position="623"/>
        <end position="649"/>
    </location>
</feature>
<dbReference type="InterPro" id="IPR006626">
    <property type="entry name" value="PbH1"/>
</dbReference>
<accession>A0A2K8UA62</accession>
<feature type="domain" description="Right handed beta helix" evidence="4">
    <location>
        <begin position="93"/>
        <end position="203"/>
    </location>
</feature>
<keyword evidence="2" id="KW-0732">Signal</keyword>
<dbReference type="Pfam" id="PF13229">
    <property type="entry name" value="Beta_helix"/>
    <property type="match status" value="1"/>
</dbReference>
<evidence type="ECO:0000313" key="6">
    <source>
        <dbReference type="Proteomes" id="UP000232638"/>
    </source>
</evidence>
<keyword evidence="6" id="KW-1185">Reference proteome</keyword>
<evidence type="ECO:0000313" key="5">
    <source>
        <dbReference type="EMBL" id="AUB82299.1"/>
    </source>
</evidence>
<organism evidence="5 6">
    <name type="scientific">Candidatus Thiodictyon syntrophicum</name>
    <dbReference type="NCBI Taxonomy" id="1166950"/>
    <lineage>
        <taxon>Bacteria</taxon>
        <taxon>Pseudomonadati</taxon>
        <taxon>Pseudomonadota</taxon>
        <taxon>Gammaproteobacteria</taxon>
        <taxon>Chromatiales</taxon>
        <taxon>Chromatiaceae</taxon>
        <taxon>Thiodictyon</taxon>
    </lineage>
</organism>
<dbReference type="InterPro" id="IPR008979">
    <property type="entry name" value="Galactose-bd-like_sf"/>
</dbReference>
<evidence type="ECO:0000256" key="2">
    <source>
        <dbReference type="SAM" id="SignalP"/>
    </source>
</evidence>
<dbReference type="InterPro" id="IPR011050">
    <property type="entry name" value="Pectin_lyase_fold/virulence"/>
</dbReference>
<dbReference type="Gene3D" id="2.160.20.10">
    <property type="entry name" value="Single-stranded right-handed beta-helix, Pectin lyase-like"/>
    <property type="match status" value="1"/>
</dbReference>
<dbReference type="Gene3D" id="2.60.120.260">
    <property type="entry name" value="Galactose-binding domain-like"/>
    <property type="match status" value="1"/>
</dbReference>
<gene>
    <name evidence="5" type="ORF">THSYN_15980</name>
</gene>
<dbReference type="OrthoDB" id="7783360at2"/>
<evidence type="ECO:0000259" key="3">
    <source>
        <dbReference type="Pfam" id="PF05048"/>
    </source>
</evidence>
<feature type="chain" id="PRO_5014920714" evidence="2">
    <location>
        <begin position="25"/>
        <end position="1915"/>
    </location>
</feature>
<dbReference type="InterPro" id="IPR007742">
    <property type="entry name" value="NosD_dom"/>
</dbReference>
<name>A0A2K8UA62_9GAMM</name>
<dbReference type="Gene3D" id="2.60.120.430">
    <property type="entry name" value="Galactose-binding lectin"/>
    <property type="match status" value="1"/>
</dbReference>
<evidence type="ECO:0000256" key="1">
    <source>
        <dbReference type="SAM" id="MobiDB-lite"/>
    </source>
</evidence>
<feature type="domain" description="Periplasmic copper-binding protein NosD beta helix" evidence="3">
    <location>
        <begin position="216"/>
        <end position="317"/>
    </location>
</feature>
<sequence length="1915" mass="204613">MKDARLRVWSYCLAWSLLCAPAQSATLSIGTGAAYDTLAAAYAAARPGDVLEIADDRTYNESLSILKADLTLRAAPGASPTIRGKGAGQGAAVFVAADGVTIEGLTLDGIDRTGRVIATLAPTRLTIRDNRIRNGDYGIFALYTAGDAPGLRIERNDLSANNTDIWLHNVSGGRVADNRVHSNSGTGIGLGGYSAGVQVVGNEAYADLPPTQLRSRSGILVSGDDNLVEHNEVHGNVQGIVLSASTGNRVAHNRVSDNSAQNFSLSGAHDNRLDGNLDFFTGVPFKGGLSILLANASRNLILQHSSIGAGRGVWFTQTGGASRDNNVRDSLFRGDPVTGKYGLDATTGALTQTELDHLAISGFRIAVGAGLAATHLNGADPRLTADYHLAGDSWALSAGSAGQPVGATGTGPQVPSNRELDSVADLNAFTAVNTPAAALTGGLLTLSDPQDQTLRDAGLIDRADLPGDLDVILEYRDQALPNPGYQATLALMLVGPDYQWASDQPVARLTHRIHDTSDWSWHDFTQPGGPNWYYNHSGRLQSGLLRLTRQSGLIRAYAWNTDHWQALAGSALGVASGARLRVGVRMLNNWNDDYAVQIERIQVQSDADGDGLLDAEEEAIGTFPDLADSDADGTPDGADLSPRDARTGVATPAPLVGTAAVRLDWYRAPTQDLFIVARNLTGADATLDVTLDGLGATGEVVVPLEATSLPLTAGHLTDTLPSFGRRLYRLPAGVSHLYPAPPAAPLVQPRQGPWTLDLSRYVLDLYGAEVLRYSLMSSDAGLSASLSGSQLTLTPTGEACGTTTLRFTVVNGLDEQTLVDLPLRTLGSAGPNLITNGGFEQVGNTAGQIPGWTYGIWSGASQLDQDTLALEGQHAARLQGLGTNKAAIRQTLTLPPGRYRLSARVASWDLKPGEYNQTSLLYLTGVGASDLSLKLVSGDRDWSVAQQVFTLTQTRSVTLYFFIYGPGYLWVDDVRLQTLEPCASDPDGGTLLGPTGDALGFLPPVTVADRVLQGYCGDPGMAATRLCQRLAGIDPASLAPPRAAAPLTLAAFAALAPVGDTARYLDLTPEVAAAPDWSGYDYLEIRLTNPGASTLKGIVEIRDRQTTDYWSRVNWYTEFVPGEQVIRIPLQVFVGEKSVIKQRRRLDVTAITRLFVDVLEPGQVFVQDVRLTLEPPYRHDFARLIKLDPGTDTSPVMFGFTALTTASGYRPEYGFGLRNTPAALRAEDRRHPDDLLRDWISIPSGELAVDLPNGRYHVWLMLEDPGYWEYVQNYDWRSVSAEGAVKYQHVMSADNLWARIFANAATQDLPGDDAWQRYIPTRYQPVEFTVEVADGQLNLGFAAGSSFTYANTLSALLIWPAAQEAQGQAFVAELWERLRAHFDTEYVQTLPATAPHPVPGPESAPGLLVFQRHFDQDIQATDIPQSPELVDILALDLARGEFEPLTVGLYAKTNLTLTRAELTLPGLATQSLSVRTKFRRTAPGGVRYTALPHLLDDLALPLELPANQSRRLWFVVQAPADAQETEIQGSLLLGFANGSQVTLPVIARVAPFVLPPADIPFGWLGALPNYPSSAFPGAVDARAVADLGPSLQLAQDHAMTSFSGGRGGPAVSGSGAGGLLLDFSRFDSVMGAAAGAFPFAPLSYGGLAPSGGLGFEGYAVTDTQSRYGKPYAMVLAEVLGAVRAHVAARGWAEPVYTVGDEPGEAGIPQVIAFADAIRTAGSKTSVFTSFTSTTEPKAALGAHVDQVYLSHHSAAALQAILDQGHDCGTYNLGGRYARGIYQFLLRSLGCRAGFYQFAFNSTHGDLYYPLDGREDDLVAALPTATAGRLLPTLDAERLRESIDDFRYLLALEQALEDPRDAQAAAEARAWLDGTLEDLRIGHLELADPPLDDAGLDALRAVARHYILAIRGLAAP</sequence>
<dbReference type="RefSeq" id="WP_100920035.1">
    <property type="nucleotide sequence ID" value="NZ_CP020370.1"/>
</dbReference>
<dbReference type="SUPFAM" id="SSF49785">
    <property type="entry name" value="Galactose-binding domain-like"/>
    <property type="match status" value="1"/>
</dbReference>
<dbReference type="NCBIfam" id="TIGR03804">
    <property type="entry name" value="para_beta_helix"/>
    <property type="match status" value="1"/>
</dbReference>
<protein>
    <submittedName>
        <fullName evidence="5">Uncharacterized protein</fullName>
    </submittedName>
</protein>
<dbReference type="SMART" id="SM00710">
    <property type="entry name" value="PbH1"/>
    <property type="match status" value="8"/>
</dbReference>
<feature type="signal peptide" evidence="2">
    <location>
        <begin position="1"/>
        <end position="24"/>
    </location>
</feature>
<dbReference type="Proteomes" id="UP000232638">
    <property type="component" value="Chromosome"/>
</dbReference>
<dbReference type="EMBL" id="CP020370">
    <property type="protein sequence ID" value="AUB82299.1"/>
    <property type="molecule type" value="Genomic_DNA"/>
</dbReference>
<proteinExistence type="predicted"/>